<evidence type="ECO:0000313" key="4">
    <source>
        <dbReference type="Proteomes" id="UP000175669"/>
    </source>
</evidence>
<feature type="chain" id="PRO_5009212101" evidence="2">
    <location>
        <begin position="37"/>
        <end position="358"/>
    </location>
</feature>
<protein>
    <submittedName>
        <fullName evidence="3">Uncharacterized protein</fullName>
    </submittedName>
</protein>
<evidence type="ECO:0000256" key="1">
    <source>
        <dbReference type="SAM" id="MobiDB-lite"/>
    </source>
</evidence>
<dbReference type="AlphaFoldDB" id="A0A1E8CK03"/>
<reference evidence="4" key="1">
    <citation type="submission" date="2016-07" db="EMBL/GenBank/DDBJ databases">
        <authorList>
            <person name="Florea S."/>
            <person name="Webb J.S."/>
            <person name="Jaromczyk J."/>
            <person name="Schardl C.L."/>
        </authorList>
    </citation>
    <scope>NUCLEOTIDE SEQUENCE [LARGE SCALE GENOMIC DNA]</scope>
    <source>
        <strain evidence="4">KCTC 42131</strain>
    </source>
</reference>
<dbReference type="RefSeq" id="WP_070116400.1">
    <property type="nucleotide sequence ID" value="NZ_MASR01000001.1"/>
</dbReference>
<evidence type="ECO:0000256" key="2">
    <source>
        <dbReference type="SAM" id="SignalP"/>
    </source>
</evidence>
<dbReference type="Proteomes" id="UP000175669">
    <property type="component" value="Unassembled WGS sequence"/>
</dbReference>
<feature type="compositionally biased region" description="Polar residues" evidence="1">
    <location>
        <begin position="64"/>
        <end position="74"/>
    </location>
</feature>
<feature type="region of interest" description="Disordered" evidence="1">
    <location>
        <begin position="55"/>
        <end position="121"/>
    </location>
</feature>
<keyword evidence="4" id="KW-1185">Reference proteome</keyword>
<proteinExistence type="predicted"/>
<keyword evidence="2" id="KW-0732">Signal</keyword>
<accession>A0A1E8CK03</accession>
<dbReference type="OrthoDB" id="7055688at2"/>
<gene>
    <name evidence="3" type="ORF">PHACT_06290</name>
</gene>
<dbReference type="EMBL" id="MASR01000001">
    <property type="protein sequence ID" value="OFE12791.1"/>
    <property type="molecule type" value="Genomic_DNA"/>
</dbReference>
<organism evidence="3 4">
    <name type="scientific">Pseudohongiella acticola</name>
    <dbReference type="NCBI Taxonomy" id="1524254"/>
    <lineage>
        <taxon>Bacteria</taxon>
        <taxon>Pseudomonadati</taxon>
        <taxon>Pseudomonadota</taxon>
        <taxon>Gammaproteobacteria</taxon>
        <taxon>Pseudomonadales</taxon>
        <taxon>Pseudohongiellaceae</taxon>
        <taxon>Pseudohongiella</taxon>
    </lineage>
</organism>
<sequence>MLTNSLLTNNKNPDRLLTRMLLAAVLAAGPTLTAQAQTQEQEQDQNQNQEIPRTLEGRPDLQGIWTNGTQTPLQRPSRYGDQRTMSAEEALDMQQGAQQREQRANAPSDPDRAPPTDGNTAAAYNTFWLDRGSQVVNIDGEYRTSMIIDPADGQIPFRDDAPEQNLMEHWRDIHGDDAFLGPEMATIGERCLLFYDFRTSNSSAGPPMMPIIYNNNYQIVQTPDYVVITAEMMHDARIIRLQGEHLPPEVHKWMGDSVGHWDGDTLVVTTRNMHPQQSHYGSGPGLEVTETFRMTTTGEIVYSFTMNDPVAYTQPWTAEMVLYARPEGDRIYEYACHEGNYALPGILAGKRRQEQQAE</sequence>
<evidence type="ECO:0000313" key="3">
    <source>
        <dbReference type="EMBL" id="OFE12791.1"/>
    </source>
</evidence>
<comment type="caution">
    <text evidence="3">The sequence shown here is derived from an EMBL/GenBank/DDBJ whole genome shotgun (WGS) entry which is preliminary data.</text>
</comment>
<name>A0A1E8CK03_9GAMM</name>
<feature type="signal peptide" evidence="2">
    <location>
        <begin position="1"/>
        <end position="36"/>
    </location>
</feature>